<dbReference type="SUPFAM" id="SSF56925">
    <property type="entry name" value="OMPA-like"/>
    <property type="match status" value="1"/>
</dbReference>
<gene>
    <name evidence="8" type="ORF">FHP24_04200</name>
</gene>
<dbReference type="Gene3D" id="2.40.160.20">
    <property type="match status" value="1"/>
</dbReference>
<comment type="similarity">
    <text evidence="5">Belongs to the Omp25/RopB family.</text>
</comment>
<keyword evidence="3" id="KW-0472">Membrane</keyword>
<evidence type="ECO:0000313" key="9">
    <source>
        <dbReference type="Proteomes" id="UP000311605"/>
    </source>
</evidence>
<dbReference type="Pfam" id="PF13505">
    <property type="entry name" value="OMP_b-brl"/>
    <property type="match status" value="1"/>
</dbReference>
<dbReference type="PANTHER" id="PTHR34001">
    <property type="entry name" value="BLL7405 PROTEIN"/>
    <property type="match status" value="1"/>
</dbReference>
<dbReference type="Proteomes" id="UP000311605">
    <property type="component" value="Unassembled WGS sequence"/>
</dbReference>
<dbReference type="InterPro" id="IPR027385">
    <property type="entry name" value="Beta-barrel_OMP"/>
</dbReference>
<proteinExistence type="inferred from homology"/>
<keyword evidence="9" id="KW-1185">Reference proteome</keyword>
<comment type="caution">
    <text evidence="8">The sequence shown here is derived from an EMBL/GenBank/DDBJ whole genome shotgun (WGS) entry which is preliminary data.</text>
</comment>
<evidence type="ECO:0000256" key="1">
    <source>
        <dbReference type="ARBA" id="ARBA00004442"/>
    </source>
</evidence>
<evidence type="ECO:0000256" key="2">
    <source>
        <dbReference type="ARBA" id="ARBA00022729"/>
    </source>
</evidence>
<feature type="domain" description="Outer membrane protein beta-barrel" evidence="7">
    <location>
        <begin position="40"/>
        <end position="212"/>
    </location>
</feature>
<evidence type="ECO:0000256" key="3">
    <source>
        <dbReference type="ARBA" id="ARBA00023136"/>
    </source>
</evidence>
<comment type="subcellular location">
    <subcellularLocation>
        <location evidence="1">Cell outer membrane</location>
    </subcellularLocation>
</comment>
<dbReference type="OrthoDB" id="9815357at2"/>
<protein>
    <submittedName>
        <fullName evidence="8">Porin family protein</fullName>
    </submittedName>
</protein>
<dbReference type="InterPro" id="IPR051692">
    <property type="entry name" value="OMP-like"/>
</dbReference>
<dbReference type="AlphaFoldDB" id="A0A5C4XQ84"/>
<accession>A0A5C4XQ84</accession>
<feature type="chain" id="PRO_5022905882" evidence="6">
    <location>
        <begin position="24"/>
        <end position="212"/>
    </location>
</feature>
<evidence type="ECO:0000256" key="4">
    <source>
        <dbReference type="ARBA" id="ARBA00023237"/>
    </source>
</evidence>
<dbReference type="GO" id="GO:0009279">
    <property type="term" value="C:cell outer membrane"/>
    <property type="evidence" value="ECO:0007669"/>
    <property type="project" value="UniProtKB-SubCell"/>
</dbReference>
<evidence type="ECO:0000259" key="7">
    <source>
        <dbReference type="Pfam" id="PF13505"/>
    </source>
</evidence>
<evidence type="ECO:0000256" key="5">
    <source>
        <dbReference type="ARBA" id="ARBA00038306"/>
    </source>
</evidence>
<evidence type="ECO:0000256" key="6">
    <source>
        <dbReference type="SAM" id="SignalP"/>
    </source>
</evidence>
<organism evidence="8 9">
    <name type="scientific">Aliirhizobium smilacinae</name>
    <dbReference type="NCBI Taxonomy" id="1395944"/>
    <lineage>
        <taxon>Bacteria</taxon>
        <taxon>Pseudomonadati</taxon>
        <taxon>Pseudomonadota</taxon>
        <taxon>Alphaproteobacteria</taxon>
        <taxon>Hyphomicrobiales</taxon>
        <taxon>Rhizobiaceae</taxon>
        <taxon>Aliirhizobium</taxon>
    </lineage>
</organism>
<dbReference type="EMBL" id="VDMN01000001">
    <property type="protein sequence ID" value="TNM65477.1"/>
    <property type="molecule type" value="Genomic_DNA"/>
</dbReference>
<keyword evidence="2 6" id="KW-0732">Signal</keyword>
<feature type="signal peptide" evidence="6">
    <location>
        <begin position="1"/>
        <end position="23"/>
    </location>
</feature>
<reference evidence="8 9" key="1">
    <citation type="submission" date="2019-06" db="EMBL/GenBank/DDBJ databases">
        <title>The draft genome of Rhizobium smilacinae PTYR-5.</title>
        <authorList>
            <person name="Liu L."/>
            <person name="Li L."/>
            <person name="Zhang X."/>
        </authorList>
    </citation>
    <scope>NUCLEOTIDE SEQUENCE [LARGE SCALE GENOMIC DNA]</scope>
    <source>
        <strain evidence="8 9">PTYR-5</strain>
    </source>
</reference>
<evidence type="ECO:0000313" key="8">
    <source>
        <dbReference type="EMBL" id="TNM65477.1"/>
    </source>
</evidence>
<dbReference type="RefSeq" id="WP_139673271.1">
    <property type="nucleotide sequence ID" value="NZ_VDMN01000001.1"/>
</dbReference>
<dbReference type="PANTHER" id="PTHR34001:SF3">
    <property type="entry name" value="BLL7405 PROTEIN"/>
    <property type="match status" value="1"/>
</dbReference>
<keyword evidence="4" id="KW-0998">Cell outer membrane</keyword>
<dbReference type="InterPro" id="IPR011250">
    <property type="entry name" value="OMP/PagP_B-barrel"/>
</dbReference>
<sequence>MRILIATLMASAASFIAISAANAADAVDQIPQAPVAVEEPAPAVGNWQGYYLGATGAYDWGRFGAGDRDSKLGGGLYTGYNWQSGQIVYGVEGDVAYNGEKSGTYPDLEGKAGWNGSLRGRVGYDLNPFLIYGTGGVAIQDNKLSDATSSESKTAVGYTVGAGAEAFVTSNITARLEYRYTDFGSKDYNLDSGSFSKGYDDHSVKVGIGVKF</sequence>
<name>A0A5C4XQ84_9HYPH</name>